<dbReference type="Proteomes" id="UP001642483">
    <property type="component" value="Unassembled WGS sequence"/>
</dbReference>
<dbReference type="PROSITE" id="PS50021">
    <property type="entry name" value="CH"/>
    <property type="match status" value="1"/>
</dbReference>
<keyword evidence="2" id="KW-0963">Cytoplasm</keyword>
<evidence type="ECO:0000259" key="5">
    <source>
        <dbReference type="PROSITE" id="PS50021"/>
    </source>
</evidence>
<reference evidence="7 8" key="1">
    <citation type="submission" date="2024-02" db="EMBL/GenBank/DDBJ databases">
        <authorList>
            <person name="Daric V."/>
            <person name="Darras S."/>
        </authorList>
    </citation>
    <scope>NUCLEOTIDE SEQUENCE [LARGE SCALE GENOMIC DNA]</scope>
</reference>
<evidence type="ECO:0000256" key="4">
    <source>
        <dbReference type="ARBA" id="ARBA00038441"/>
    </source>
</evidence>
<name>A0ABP0F701_CLALP</name>
<dbReference type="InterPro" id="IPR036534">
    <property type="entry name" value="GAR_dom_sf"/>
</dbReference>
<gene>
    <name evidence="7" type="ORF">CVLEPA_LOCUS4229</name>
</gene>
<keyword evidence="8" id="KW-1185">Reference proteome</keyword>
<dbReference type="SMART" id="SM00033">
    <property type="entry name" value="CH"/>
    <property type="match status" value="1"/>
</dbReference>
<dbReference type="PROSITE" id="PS51460">
    <property type="entry name" value="GAR"/>
    <property type="match status" value="1"/>
</dbReference>
<sequence length="383" mass="43746">MENYRVFREKRDYELLFPEDPKQQISEDWRDETMSSPIMSKIAEQQRKALIPLKEDLADWLSKLLGRNFGEASLMEDLQTGAALCELANIICSLALPSEKIDKHQNRPKSAYIKSSNRIVNGGRPTSVQSIARRDIVRPLPLPPKYKKSAQPGSFLARDNAANFITWCRQLGVDEVCMFESECLVLQKQPRNVILCLLDVARIAARHGIIAPELVELEEEIEEEEKRIKFVEQSQPLPISMNVKTRAKALKLDDAVYRIVDGPPFEGQIDIERLGEGRYRIEGKLIFVRMLRGRHVMVRVGGGWDTLEHYLIKHDPTHFIPKISAKEICDSLSRDMANPKSRSCSVSSTPNRRCATPKETMRILKTDKGYFVPLTRRPHSALK</sequence>
<dbReference type="Pfam" id="PF00307">
    <property type="entry name" value="CH"/>
    <property type="match status" value="1"/>
</dbReference>
<comment type="similarity">
    <text evidence="4">Belongs to the GAS2 family.</text>
</comment>
<dbReference type="CDD" id="cd21204">
    <property type="entry name" value="CH_GAS2-like"/>
    <property type="match status" value="1"/>
</dbReference>
<dbReference type="InterPro" id="IPR001715">
    <property type="entry name" value="CH_dom"/>
</dbReference>
<dbReference type="Gene3D" id="3.30.920.20">
    <property type="entry name" value="Gas2-like domain"/>
    <property type="match status" value="1"/>
</dbReference>
<protein>
    <submittedName>
        <fullName evidence="7">Uncharacterized protein</fullName>
    </submittedName>
</protein>
<evidence type="ECO:0000256" key="3">
    <source>
        <dbReference type="ARBA" id="ARBA00023212"/>
    </source>
</evidence>
<evidence type="ECO:0000256" key="1">
    <source>
        <dbReference type="ARBA" id="ARBA00004245"/>
    </source>
</evidence>
<feature type="domain" description="Calponin-homology (CH)" evidence="5">
    <location>
        <begin position="51"/>
        <end position="204"/>
    </location>
</feature>
<proteinExistence type="inferred from homology"/>
<comment type="subcellular location">
    <subcellularLocation>
        <location evidence="1">Cytoplasm</location>
        <location evidence="1">Cytoskeleton</location>
    </subcellularLocation>
</comment>
<evidence type="ECO:0000313" key="7">
    <source>
        <dbReference type="EMBL" id="CAK8674533.1"/>
    </source>
</evidence>
<dbReference type="PANTHER" id="PTHR46756:SF13">
    <property type="entry name" value="GROWTH ARREST-SPECIFIC PROTEIN 2"/>
    <property type="match status" value="1"/>
</dbReference>
<evidence type="ECO:0000259" key="6">
    <source>
        <dbReference type="PROSITE" id="PS51460"/>
    </source>
</evidence>
<keyword evidence="3" id="KW-0206">Cytoskeleton</keyword>
<dbReference type="Pfam" id="PF02187">
    <property type="entry name" value="GAS2"/>
    <property type="match status" value="1"/>
</dbReference>
<accession>A0ABP0F701</accession>
<evidence type="ECO:0000313" key="8">
    <source>
        <dbReference type="Proteomes" id="UP001642483"/>
    </source>
</evidence>
<dbReference type="InterPro" id="IPR003108">
    <property type="entry name" value="GAR_dom"/>
</dbReference>
<dbReference type="Gene3D" id="1.10.418.10">
    <property type="entry name" value="Calponin-like domain"/>
    <property type="match status" value="1"/>
</dbReference>
<dbReference type="PANTHER" id="PTHR46756">
    <property type="entry name" value="TRANSGELIN"/>
    <property type="match status" value="1"/>
</dbReference>
<dbReference type="SUPFAM" id="SSF143575">
    <property type="entry name" value="GAS2 domain-like"/>
    <property type="match status" value="1"/>
</dbReference>
<evidence type="ECO:0000256" key="2">
    <source>
        <dbReference type="ARBA" id="ARBA00022490"/>
    </source>
</evidence>
<dbReference type="InterPro" id="IPR036872">
    <property type="entry name" value="CH_dom_sf"/>
</dbReference>
<dbReference type="SMART" id="SM00243">
    <property type="entry name" value="GAS2"/>
    <property type="match status" value="1"/>
</dbReference>
<feature type="domain" description="GAR" evidence="6">
    <location>
        <begin position="247"/>
        <end position="318"/>
    </location>
</feature>
<dbReference type="EMBL" id="CAWYQH010000013">
    <property type="protein sequence ID" value="CAK8674533.1"/>
    <property type="molecule type" value="Genomic_DNA"/>
</dbReference>
<comment type="caution">
    <text evidence="7">The sequence shown here is derived from an EMBL/GenBank/DDBJ whole genome shotgun (WGS) entry which is preliminary data.</text>
</comment>
<dbReference type="SUPFAM" id="SSF47576">
    <property type="entry name" value="Calponin-homology domain, CH-domain"/>
    <property type="match status" value="1"/>
</dbReference>
<organism evidence="7 8">
    <name type="scientific">Clavelina lepadiformis</name>
    <name type="common">Light-bulb sea squirt</name>
    <name type="synonym">Ascidia lepadiformis</name>
    <dbReference type="NCBI Taxonomy" id="159417"/>
    <lineage>
        <taxon>Eukaryota</taxon>
        <taxon>Metazoa</taxon>
        <taxon>Chordata</taxon>
        <taxon>Tunicata</taxon>
        <taxon>Ascidiacea</taxon>
        <taxon>Aplousobranchia</taxon>
        <taxon>Clavelinidae</taxon>
        <taxon>Clavelina</taxon>
    </lineage>
</organism>